<comment type="subcellular location">
    <subcellularLocation>
        <location evidence="1">Cell membrane</location>
    </subcellularLocation>
</comment>
<feature type="region of interest" description="Disordered" evidence="7">
    <location>
        <begin position="1"/>
        <end position="20"/>
    </location>
</feature>
<dbReference type="InterPro" id="IPR015898">
    <property type="entry name" value="G-protein_gamma-like_dom"/>
</dbReference>
<proteinExistence type="predicted"/>
<evidence type="ECO:0000256" key="6">
    <source>
        <dbReference type="SAM" id="Coils"/>
    </source>
</evidence>
<evidence type="ECO:0000256" key="2">
    <source>
        <dbReference type="ARBA" id="ARBA00022475"/>
    </source>
</evidence>
<dbReference type="EMBL" id="JAGGNH010000008">
    <property type="protein sequence ID" value="KAJ0966410.1"/>
    <property type="molecule type" value="Genomic_DNA"/>
</dbReference>
<reference evidence="9" key="2">
    <citation type="journal article" date="2022" name="Hortic Res">
        <title>The genome of Dioscorea zingiberensis sheds light on the biosynthesis, origin and evolution of the medicinally important diosgenin saponins.</title>
        <authorList>
            <person name="Li Y."/>
            <person name="Tan C."/>
            <person name="Li Z."/>
            <person name="Guo J."/>
            <person name="Li S."/>
            <person name="Chen X."/>
            <person name="Wang C."/>
            <person name="Dai X."/>
            <person name="Yang H."/>
            <person name="Song W."/>
            <person name="Hou L."/>
            <person name="Xu J."/>
            <person name="Tong Z."/>
            <person name="Xu A."/>
            <person name="Yuan X."/>
            <person name="Wang W."/>
            <person name="Yang Q."/>
            <person name="Chen L."/>
            <person name="Sun Z."/>
            <person name="Wang K."/>
            <person name="Pan B."/>
            <person name="Chen J."/>
            <person name="Bao Y."/>
            <person name="Liu F."/>
            <person name="Qi X."/>
            <person name="Gang D.R."/>
            <person name="Wen J."/>
            <person name="Li J."/>
        </authorList>
    </citation>
    <scope>NUCLEOTIDE SEQUENCE</scope>
    <source>
        <strain evidence="9">Dzin_1.0</strain>
    </source>
</reference>
<dbReference type="InterPro" id="IPR045878">
    <property type="entry name" value="GG1/2"/>
</dbReference>
<evidence type="ECO:0000313" key="9">
    <source>
        <dbReference type="EMBL" id="KAJ0966410.1"/>
    </source>
</evidence>
<keyword evidence="10" id="KW-1185">Reference proteome</keyword>
<evidence type="ECO:0000256" key="7">
    <source>
        <dbReference type="SAM" id="MobiDB-lite"/>
    </source>
</evidence>
<dbReference type="AlphaFoldDB" id="A0A9D5C4C5"/>
<dbReference type="SMART" id="SM01224">
    <property type="entry name" value="G_gamma"/>
    <property type="match status" value="1"/>
</dbReference>
<dbReference type="Proteomes" id="UP001085076">
    <property type="component" value="Miscellaneous, Linkage group lg08"/>
</dbReference>
<dbReference type="PANTHER" id="PTHR35129">
    <property type="entry name" value="GUANINE NUCLEOTIDE-BINDING PROTEIN SUBUNIT GAMMA 1"/>
    <property type="match status" value="1"/>
</dbReference>
<evidence type="ECO:0000259" key="8">
    <source>
        <dbReference type="SMART" id="SM01224"/>
    </source>
</evidence>
<keyword evidence="3 6" id="KW-0175">Coiled coil</keyword>
<feature type="coiled-coil region" evidence="6">
    <location>
        <begin position="25"/>
        <end position="52"/>
    </location>
</feature>
<protein>
    <recommendedName>
        <fullName evidence="8">G protein gamma domain-containing protein</fullName>
    </recommendedName>
</protein>
<dbReference type="PANTHER" id="PTHR35129:SF1">
    <property type="entry name" value="GUANINE NUCLEOTIDE-BINDING PROTEIN SUBUNIT GAMMA 1"/>
    <property type="match status" value="1"/>
</dbReference>
<comment type="caution">
    <text evidence="9">The sequence shown here is derived from an EMBL/GenBank/DDBJ whole genome shotgun (WGS) entry which is preliminary data.</text>
</comment>
<evidence type="ECO:0000256" key="1">
    <source>
        <dbReference type="ARBA" id="ARBA00004236"/>
    </source>
</evidence>
<dbReference type="Pfam" id="PF00631">
    <property type="entry name" value="G-gamma"/>
    <property type="match status" value="1"/>
</dbReference>
<organism evidence="9 10">
    <name type="scientific">Dioscorea zingiberensis</name>
    <dbReference type="NCBI Taxonomy" id="325984"/>
    <lineage>
        <taxon>Eukaryota</taxon>
        <taxon>Viridiplantae</taxon>
        <taxon>Streptophyta</taxon>
        <taxon>Embryophyta</taxon>
        <taxon>Tracheophyta</taxon>
        <taxon>Spermatophyta</taxon>
        <taxon>Magnoliopsida</taxon>
        <taxon>Liliopsida</taxon>
        <taxon>Dioscoreales</taxon>
        <taxon>Dioscoreaceae</taxon>
        <taxon>Dioscorea</taxon>
    </lineage>
</organism>
<dbReference type="GO" id="GO:0005886">
    <property type="term" value="C:plasma membrane"/>
    <property type="evidence" value="ECO:0007669"/>
    <property type="project" value="UniProtKB-SubCell"/>
</dbReference>
<dbReference type="OrthoDB" id="1934467at2759"/>
<reference evidence="9" key="1">
    <citation type="submission" date="2021-03" db="EMBL/GenBank/DDBJ databases">
        <authorList>
            <person name="Li Z."/>
            <person name="Yang C."/>
        </authorList>
    </citation>
    <scope>NUCLEOTIDE SEQUENCE</scope>
    <source>
        <strain evidence="9">Dzin_1.0</strain>
        <tissue evidence="9">Leaf</tissue>
    </source>
</reference>
<evidence type="ECO:0000256" key="3">
    <source>
        <dbReference type="ARBA" id="ARBA00023054"/>
    </source>
</evidence>
<gene>
    <name evidence="9" type="ORF">J5N97_027548</name>
</gene>
<keyword evidence="5" id="KW-0807">Transducer</keyword>
<sequence>MQPDAVAEPTKQQPKVQAVPETMGKHRIVVELKRLESEIGFLEEDLEKLEATETVSAVLQDLLNEVEKRPDPLLPLTTGPIDPLWDQWFEGPQKLHGHQCLIL</sequence>
<evidence type="ECO:0000313" key="10">
    <source>
        <dbReference type="Proteomes" id="UP001085076"/>
    </source>
</evidence>
<accession>A0A9D5C4C5</accession>
<evidence type="ECO:0000256" key="5">
    <source>
        <dbReference type="ARBA" id="ARBA00023224"/>
    </source>
</evidence>
<keyword evidence="4" id="KW-0472">Membrane</keyword>
<feature type="domain" description="G protein gamma" evidence="8">
    <location>
        <begin position="29"/>
        <end position="103"/>
    </location>
</feature>
<name>A0A9D5C4C5_9LILI</name>
<keyword evidence="2" id="KW-1003">Cell membrane</keyword>
<evidence type="ECO:0000256" key="4">
    <source>
        <dbReference type="ARBA" id="ARBA00023136"/>
    </source>
</evidence>
<dbReference type="GO" id="GO:0007186">
    <property type="term" value="P:G protein-coupled receptor signaling pathway"/>
    <property type="evidence" value="ECO:0007669"/>
    <property type="project" value="InterPro"/>
</dbReference>